<feature type="region of interest" description="Disordered" evidence="1">
    <location>
        <begin position="1"/>
        <end position="35"/>
    </location>
</feature>
<evidence type="ECO:0000313" key="2">
    <source>
        <dbReference type="EMBL" id="CAD6260247.1"/>
    </source>
</evidence>
<keyword evidence="3" id="KW-1185">Reference proteome</keyword>
<reference evidence="2" key="1">
    <citation type="submission" date="2020-10" db="EMBL/GenBank/DDBJ databases">
        <authorList>
            <person name="Han B."/>
            <person name="Lu T."/>
            <person name="Zhao Q."/>
            <person name="Huang X."/>
            <person name="Zhao Y."/>
        </authorList>
    </citation>
    <scope>NUCLEOTIDE SEQUENCE</scope>
</reference>
<organism evidence="2 3">
    <name type="scientific">Miscanthus lutarioriparius</name>
    <dbReference type="NCBI Taxonomy" id="422564"/>
    <lineage>
        <taxon>Eukaryota</taxon>
        <taxon>Viridiplantae</taxon>
        <taxon>Streptophyta</taxon>
        <taxon>Embryophyta</taxon>
        <taxon>Tracheophyta</taxon>
        <taxon>Spermatophyta</taxon>
        <taxon>Magnoliopsida</taxon>
        <taxon>Liliopsida</taxon>
        <taxon>Poales</taxon>
        <taxon>Poaceae</taxon>
        <taxon>PACMAD clade</taxon>
        <taxon>Panicoideae</taxon>
        <taxon>Andropogonodae</taxon>
        <taxon>Andropogoneae</taxon>
        <taxon>Saccharinae</taxon>
        <taxon>Miscanthus</taxon>
    </lineage>
</organism>
<dbReference type="Proteomes" id="UP000604825">
    <property type="component" value="Unassembled WGS sequence"/>
</dbReference>
<protein>
    <submittedName>
        <fullName evidence="2">Uncharacterized protein</fullName>
    </submittedName>
</protein>
<feature type="compositionally biased region" description="Low complexity" evidence="1">
    <location>
        <begin position="204"/>
        <end position="218"/>
    </location>
</feature>
<feature type="compositionally biased region" description="Low complexity" evidence="1">
    <location>
        <begin position="18"/>
        <end position="35"/>
    </location>
</feature>
<dbReference type="AlphaFoldDB" id="A0A811QR22"/>
<evidence type="ECO:0000313" key="3">
    <source>
        <dbReference type="Proteomes" id="UP000604825"/>
    </source>
</evidence>
<name>A0A811QR22_9POAL</name>
<gene>
    <name evidence="2" type="ORF">NCGR_LOCUS43682</name>
</gene>
<feature type="region of interest" description="Disordered" evidence="1">
    <location>
        <begin position="189"/>
        <end position="219"/>
    </location>
</feature>
<proteinExistence type="predicted"/>
<accession>A0A811QR22</accession>
<dbReference type="EMBL" id="CAJGYO010000011">
    <property type="protein sequence ID" value="CAD6260247.1"/>
    <property type="molecule type" value="Genomic_DNA"/>
</dbReference>
<comment type="caution">
    <text evidence="2">The sequence shown here is derived from an EMBL/GenBank/DDBJ whole genome shotgun (WGS) entry which is preliminary data.</text>
</comment>
<evidence type="ECO:0000256" key="1">
    <source>
        <dbReference type="SAM" id="MobiDB-lite"/>
    </source>
</evidence>
<sequence>MKRKARQCRAPDRGGLVASGMARPRRGSASAARHSVGVEQAVSTLDVGDGQSEFRVARLRGRVRAARETGSARSPTRRDSAASVVLIRWGLDIEGWKSNGLRGPALECRGSCHVQCGGARANYALAMEIAPEAGGGGRRDGSGAPSPLPSRHLLSPLLAVAKARTVEDCQALAPWPPDAWHLTTHPPIAGRPPPQLASPSISQLRTAAPRRSSLSSSPIVTKQRRATAGPISLGGARARQALRVRAGALGCTGKGLW</sequence>